<dbReference type="Gene3D" id="3.30.230.10">
    <property type="match status" value="1"/>
</dbReference>
<keyword evidence="2" id="KW-0547">Nucleotide-binding</keyword>
<evidence type="ECO:0000256" key="2">
    <source>
        <dbReference type="ARBA" id="ARBA00022741"/>
    </source>
</evidence>
<dbReference type="InterPro" id="IPR020568">
    <property type="entry name" value="Ribosomal_Su5_D2-typ_SF"/>
</dbReference>
<dbReference type="AlphaFoldDB" id="A0A9D2VER3"/>
<dbReference type="PANTHER" id="PTHR32039:SF7">
    <property type="entry name" value="COMPETENCE PROTEIN COMM"/>
    <property type="match status" value="1"/>
</dbReference>
<accession>A0A9D2VER3</accession>
<dbReference type="InterPro" id="IPR014721">
    <property type="entry name" value="Ribsml_uS5_D2-typ_fold_subgr"/>
</dbReference>
<sequence length="515" mass="56020">MSLAILSSGVLLGFELIPVRVEIHVGTGLPSFTIVGMPDVGVRESRERVRAAILNSGYSFPAARITVNLAPADIPKDSGRFDLAIALGVLLASGQLQREQSTPNAQAEPPDLDPYFFAGELSLTGAVVVVGNALALASGVQQQFPQKTLVLPLASARIAAHVPGAKIAAVHSLPHAVQFLCGVEPAEPVQKSPLSVPPQHLACLSEVQGQQQGRLALEYAASGGHSLLFSGPPGVGKSMLAQRLPGLLPPLDSQQQLDVAIVHQMQSHAESSLQLTAVPPYRAPHHSCSMAAMVGGGRVIRPGEISLAHHGVLFMDEFPEFDRRVLESLREPLETGEILVSRINQRCRFPAQFQLVAAMNPCPCGYFGHKQLLCRCSADQVMRYQRKLSGPLLDRIDLFVALPYEPQLNVAMATPEGSQSVRQRVLRARQKQKERQGCLNAHLRGETLQRYVQLATDAEQLLSHAAQKWNWSLRVVHRIQRVSRTIADVAESTETQAEHVALAMQFRYQMHANPL</sequence>
<dbReference type="NCBIfam" id="TIGR00368">
    <property type="entry name" value="YifB family Mg chelatase-like AAA ATPase"/>
    <property type="match status" value="1"/>
</dbReference>
<dbReference type="Proteomes" id="UP000700248">
    <property type="component" value="Unassembled WGS sequence"/>
</dbReference>
<evidence type="ECO:0000259" key="4">
    <source>
        <dbReference type="PROSITE" id="PS50051"/>
    </source>
</evidence>
<dbReference type="RefSeq" id="WP_276830040.1">
    <property type="nucleotide sequence ID" value="NZ_DYTQ01000022.1"/>
</dbReference>
<dbReference type="InterPro" id="IPR025158">
    <property type="entry name" value="Mg_chelat-rel_C"/>
</dbReference>
<dbReference type="InterPro" id="IPR027417">
    <property type="entry name" value="P-loop_NTPase"/>
</dbReference>
<evidence type="ECO:0000256" key="3">
    <source>
        <dbReference type="ARBA" id="ARBA00022840"/>
    </source>
</evidence>
<keyword evidence="3" id="KW-0067">ATP-binding</keyword>
<dbReference type="PROSITE" id="PS50051">
    <property type="entry name" value="MCM_2"/>
    <property type="match status" value="1"/>
</dbReference>
<feature type="domain" description="MCM C-terminal AAA(+) ATPase" evidence="4">
    <location>
        <begin position="298"/>
        <end position="402"/>
    </location>
</feature>
<evidence type="ECO:0000313" key="6">
    <source>
        <dbReference type="Proteomes" id="UP000700248"/>
    </source>
</evidence>
<protein>
    <submittedName>
        <fullName evidence="5">YifB family Mg chelatase-like AAA ATPase</fullName>
    </submittedName>
</protein>
<dbReference type="SMART" id="SM00382">
    <property type="entry name" value="AAA"/>
    <property type="match status" value="1"/>
</dbReference>
<dbReference type="Gene3D" id="3.40.50.300">
    <property type="entry name" value="P-loop containing nucleotide triphosphate hydrolases"/>
    <property type="match status" value="1"/>
</dbReference>
<dbReference type="GO" id="GO:0003677">
    <property type="term" value="F:DNA binding"/>
    <property type="evidence" value="ECO:0007669"/>
    <property type="project" value="InterPro"/>
</dbReference>
<dbReference type="Pfam" id="PF01078">
    <property type="entry name" value="Mg_chelatase"/>
    <property type="match status" value="1"/>
</dbReference>
<dbReference type="Pfam" id="PF13335">
    <property type="entry name" value="Mg_chelatase_C"/>
    <property type="match status" value="1"/>
</dbReference>
<dbReference type="PANTHER" id="PTHR32039">
    <property type="entry name" value="MAGNESIUM-CHELATASE SUBUNIT CHLI"/>
    <property type="match status" value="1"/>
</dbReference>
<dbReference type="SUPFAM" id="SSF52540">
    <property type="entry name" value="P-loop containing nucleoside triphosphate hydrolases"/>
    <property type="match status" value="1"/>
</dbReference>
<dbReference type="InterPro" id="IPR004482">
    <property type="entry name" value="Mg_chelat-rel"/>
</dbReference>
<dbReference type="Pfam" id="PF13541">
    <property type="entry name" value="ChlI"/>
    <property type="match status" value="1"/>
</dbReference>
<dbReference type="InterPro" id="IPR003593">
    <property type="entry name" value="AAA+_ATPase"/>
</dbReference>
<gene>
    <name evidence="5" type="ORF">K8U84_01470</name>
</gene>
<evidence type="ECO:0000256" key="1">
    <source>
        <dbReference type="ARBA" id="ARBA00006354"/>
    </source>
</evidence>
<name>A0A9D2VER3_9BURK</name>
<dbReference type="SUPFAM" id="SSF54211">
    <property type="entry name" value="Ribosomal protein S5 domain 2-like"/>
    <property type="match status" value="1"/>
</dbReference>
<evidence type="ECO:0000313" key="5">
    <source>
        <dbReference type="EMBL" id="HJH23204.1"/>
    </source>
</evidence>
<proteinExistence type="inferred from homology"/>
<dbReference type="GO" id="GO:0005524">
    <property type="term" value="F:ATP binding"/>
    <property type="evidence" value="ECO:0007669"/>
    <property type="project" value="UniProtKB-KW"/>
</dbReference>
<dbReference type="InterPro" id="IPR001208">
    <property type="entry name" value="MCM_dom"/>
</dbReference>
<comment type="caution">
    <text evidence="5">The sequence shown here is derived from an EMBL/GenBank/DDBJ whole genome shotgun (WGS) entry which is preliminary data.</text>
</comment>
<dbReference type="InterPro" id="IPR000523">
    <property type="entry name" value="Mg_chelatse_chII-like_cat_dom"/>
</dbReference>
<reference evidence="5" key="1">
    <citation type="journal article" date="2021" name="PeerJ">
        <title>Extensive microbial diversity within the chicken gut microbiome revealed by metagenomics and culture.</title>
        <authorList>
            <person name="Gilroy R."/>
            <person name="Ravi A."/>
            <person name="Getino M."/>
            <person name="Pursley I."/>
            <person name="Horton D.L."/>
            <person name="Alikhan N.F."/>
            <person name="Baker D."/>
            <person name="Gharbi K."/>
            <person name="Hall N."/>
            <person name="Watson M."/>
            <person name="Adriaenssens E.M."/>
            <person name="Foster-Nyarko E."/>
            <person name="Jarju S."/>
            <person name="Secka A."/>
            <person name="Antonio M."/>
            <person name="Oren A."/>
            <person name="Chaudhuri R.R."/>
            <person name="La Ragione R."/>
            <person name="Hildebrand F."/>
            <person name="Pallen M.J."/>
        </authorList>
    </citation>
    <scope>NUCLEOTIDE SEQUENCE</scope>
    <source>
        <strain evidence="5">CHK175-13533</strain>
    </source>
</reference>
<reference evidence="5" key="2">
    <citation type="submission" date="2021-09" db="EMBL/GenBank/DDBJ databases">
        <authorList>
            <person name="Gilroy R."/>
        </authorList>
    </citation>
    <scope>NUCLEOTIDE SEQUENCE</scope>
    <source>
        <strain evidence="5">CHK175-13533</strain>
    </source>
</reference>
<dbReference type="EMBL" id="DYTQ01000022">
    <property type="protein sequence ID" value="HJH23204.1"/>
    <property type="molecule type" value="Genomic_DNA"/>
</dbReference>
<organism evidence="5 6">
    <name type="scientific">Paenalcaligenes hominis</name>
    <dbReference type="NCBI Taxonomy" id="643674"/>
    <lineage>
        <taxon>Bacteria</taxon>
        <taxon>Pseudomonadati</taxon>
        <taxon>Pseudomonadota</taxon>
        <taxon>Betaproteobacteria</taxon>
        <taxon>Burkholderiales</taxon>
        <taxon>Alcaligenaceae</taxon>
        <taxon>Paenalcaligenes</taxon>
    </lineage>
</organism>
<comment type="similarity">
    <text evidence="1">Belongs to the Mg-chelatase subunits D/I family. ComM subfamily.</text>
</comment>
<dbReference type="InterPro" id="IPR045006">
    <property type="entry name" value="CHLI-like"/>
</dbReference>